<organism evidence="2 3">
    <name type="scientific">Faecalibacterium gallinarum</name>
    <dbReference type="NCBI Taxonomy" id="2903556"/>
    <lineage>
        <taxon>Bacteria</taxon>
        <taxon>Bacillati</taxon>
        <taxon>Bacillota</taxon>
        <taxon>Clostridia</taxon>
        <taxon>Eubacteriales</taxon>
        <taxon>Oscillospiraceae</taxon>
        <taxon>Faecalibacterium</taxon>
    </lineage>
</organism>
<keyword evidence="3" id="KW-1185">Reference proteome</keyword>
<protein>
    <submittedName>
        <fullName evidence="2">Uncharacterized protein</fullName>
    </submittedName>
</protein>
<feature type="signal peptide" evidence="1">
    <location>
        <begin position="1"/>
        <end position="24"/>
    </location>
</feature>
<sequence length="222" mass="23630">MNKKLIALALTGALTCGMVLPALAVSPAAPSDTAASVTATTQEVPALPDSVLYYGTVQQIVKDENGQITQLWLTSEQYGEYVMNLSEETVWIDSGNRTASDPSTLQEGESVYVFHSPIATFSLPPQSPAFAVVRNIPMDISCAQYHEVEEVSLVDGQLTITTDNGGLLLRADQNTPITLYGSGEPVALEDIQPGSHLVAWYGVVAASYPGQANADCLMLLPQ</sequence>
<dbReference type="AlphaFoldDB" id="A0AA37IXB6"/>
<proteinExistence type="predicted"/>
<gene>
    <name evidence="2" type="ORF">JCM17207_00270</name>
</gene>
<keyword evidence="1" id="KW-0732">Signal</keyword>
<dbReference type="EMBL" id="BQKV01000001">
    <property type="protein sequence ID" value="GJN63402.1"/>
    <property type="molecule type" value="Genomic_DNA"/>
</dbReference>
<evidence type="ECO:0000313" key="3">
    <source>
        <dbReference type="Proteomes" id="UP001055185"/>
    </source>
</evidence>
<accession>A0AA37IXB6</accession>
<evidence type="ECO:0000313" key="2">
    <source>
        <dbReference type="EMBL" id="GJN63402.1"/>
    </source>
</evidence>
<comment type="caution">
    <text evidence="2">The sequence shown here is derived from an EMBL/GenBank/DDBJ whole genome shotgun (WGS) entry which is preliminary data.</text>
</comment>
<evidence type="ECO:0000256" key="1">
    <source>
        <dbReference type="SAM" id="SignalP"/>
    </source>
</evidence>
<reference evidence="2" key="1">
    <citation type="journal article" date="2022" name="Int. J. Syst. Evol. Microbiol.">
        <title>Genome-based, phenotypic and chemotaxonomic classification of Faecalibacterium strains: proposal of three novel species Faecalibacterium duncaniae sp. nov., Faecalibacterium hattorii sp. nov. and Faecalibacterium gallinarum sp. nov. .</title>
        <authorList>
            <person name="Sakamoto M."/>
            <person name="Sakurai N."/>
            <person name="Tanno H."/>
            <person name="Iino T."/>
            <person name="Ohkuma M."/>
            <person name="Endo A."/>
        </authorList>
    </citation>
    <scope>NUCLEOTIDE SEQUENCE</scope>
    <source>
        <strain evidence="2">JCM 17207</strain>
    </source>
</reference>
<feature type="chain" id="PRO_5041246201" evidence="1">
    <location>
        <begin position="25"/>
        <end position="222"/>
    </location>
</feature>
<dbReference type="RefSeq" id="WP_238315427.1">
    <property type="nucleotide sequence ID" value="NZ_BQKV01000001.1"/>
</dbReference>
<dbReference type="Proteomes" id="UP001055185">
    <property type="component" value="Unassembled WGS sequence"/>
</dbReference>
<name>A0AA37IXB6_9FIRM</name>